<dbReference type="PANTHER" id="PTHR34702:SF1">
    <property type="entry name" value="NA(+)_H(+) ANTIPORTER SUBUNIT F"/>
    <property type="match status" value="1"/>
</dbReference>
<name>A0A7H2BKB0_9MICC</name>
<evidence type="ECO:0000313" key="11">
    <source>
        <dbReference type="Proteomes" id="UP000516421"/>
    </source>
</evidence>
<proteinExistence type="inferred from homology"/>
<gene>
    <name evidence="10" type="ORF">IDM48_01220</name>
</gene>
<evidence type="ECO:0000256" key="4">
    <source>
        <dbReference type="ARBA" id="ARBA00022475"/>
    </source>
</evidence>
<dbReference type="Proteomes" id="UP000516421">
    <property type="component" value="Chromosome"/>
</dbReference>
<keyword evidence="4" id="KW-1003">Cell membrane</keyword>
<reference evidence="10 11" key="1">
    <citation type="submission" date="2020-09" db="EMBL/GenBank/DDBJ databases">
        <title>Investigation of environmental microbe.</title>
        <authorList>
            <person name="Ou Y."/>
            <person name="Kang Q."/>
        </authorList>
    </citation>
    <scope>NUCLEOTIDE SEQUENCE [LARGE SCALE GENOMIC DNA]</scope>
    <source>
        <strain evidence="10 11">KJZ-9</strain>
    </source>
</reference>
<keyword evidence="3" id="KW-0813">Transport</keyword>
<protein>
    <submittedName>
        <fullName evidence="10">Cation:proton antiporter</fullName>
    </submittedName>
</protein>
<evidence type="ECO:0000256" key="2">
    <source>
        <dbReference type="ARBA" id="ARBA00009212"/>
    </source>
</evidence>
<evidence type="ECO:0000256" key="8">
    <source>
        <dbReference type="SAM" id="MobiDB-lite"/>
    </source>
</evidence>
<evidence type="ECO:0000256" key="1">
    <source>
        <dbReference type="ARBA" id="ARBA00004651"/>
    </source>
</evidence>
<evidence type="ECO:0000256" key="9">
    <source>
        <dbReference type="SAM" id="Phobius"/>
    </source>
</evidence>
<keyword evidence="6 9" id="KW-1133">Transmembrane helix</keyword>
<dbReference type="InterPro" id="IPR007208">
    <property type="entry name" value="MrpF/PhaF-like"/>
</dbReference>
<keyword evidence="11" id="KW-1185">Reference proteome</keyword>
<dbReference type="Pfam" id="PF04066">
    <property type="entry name" value="MrpF_PhaF"/>
    <property type="match status" value="1"/>
</dbReference>
<feature type="transmembrane region" description="Helical" evidence="9">
    <location>
        <begin position="6"/>
        <end position="25"/>
    </location>
</feature>
<dbReference type="AlphaFoldDB" id="A0A7H2BKB0"/>
<dbReference type="EMBL" id="CP061538">
    <property type="protein sequence ID" value="QNV40106.1"/>
    <property type="molecule type" value="Genomic_DNA"/>
</dbReference>
<comment type="subcellular location">
    <subcellularLocation>
        <location evidence="1">Cell membrane</location>
        <topology evidence="1">Multi-pass membrane protein</topology>
    </subcellularLocation>
</comment>
<comment type="similarity">
    <text evidence="2">Belongs to the CPA3 antiporters (TC 2.A.63) subunit F family.</text>
</comment>
<feature type="transmembrane region" description="Helical" evidence="9">
    <location>
        <begin position="34"/>
        <end position="54"/>
    </location>
</feature>
<organism evidence="10 11">
    <name type="scientific">Rothia amarae</name>
    <dbReference type="NCBI Taxonomy" id="169480"/>
    <lineage>
        <taxon>Bacteria</taxon>
        <taxon>Bacillati</taxon>
        <taxon>Actinomycetota</taxon>
        <taxon>Actinomycetes</taxon>
        <taxon>Micrococcales</taxon>
        <taxon>Micrococcaceae</taxon>
        <taxon>Rothia</taxon>
    </lineage>
</organism>
<keyword evidence="5 9" id="KW-0812">Transmembrane</keyword>
<evidence type="ECO:0000256" key="5">
    <source>
        <dbReference type="ARBA" id="ARBA00022692"/>
    </source>
</evidence>
<dbReference type="GO" id="GO:0015385">
    <property type="term" value="F:sodium:proton antiporter activity"/>
    <property type="evidence" value="ECO:0007669"/>
    <property type="project" value="TreeGrafter"/>
</dbReference>
<dbReference type="PANTHER" id="PTHR34702">
    <property type="entry name" value="NA(+)/H(+) ANTIPORTER SUBUNIT F1"/>
    <property type="match status" value="1"/>
</dbReference>
<evidence type="ECO:0000313" key="10">
    <source>
        <dbReference type="EMBL" id="QNV40106.1"/>
    </source>
</evidence>
<keyword evidence="7 9" id="KW-0472">Membrane</keyword>
<feature type="compositionally biased region" description="Basic and acidic residues" evidence="8">
    <location>
        <begin position="87"/>
        <end position="102"/>
    </location>
</feature>
<evidence type="ECO:0000256" key="7">
    <source>
        <dbReference type="ARBA" id="ARBA00023136"/>
    </source>
</evidence>
<feature type="transmembrane region" description="Helical" evidence="9">
    <location>
        <begin position="60"/>
        <end position="82"/>
    </location>
</feature>
<dbReference type="KEGG" id="rama:IDM48_01220"/>
<dbReference type="RefSeq" id="WP_068172406.1">
    <property type="nucleotide sequence ID" value="NZ_BAAAHX010000003.1"/>
</dbReference>
<sequence length="130" mass="14351">MSTTVIWICGLILTVAACGTVYRIWRGPTLLDRVLASDVLVSIIVAVLCVNMVAKDSYELITLILLISMVGFIGSVTVALYANNAPSREKRLEPSRIQEVNRNDPQAAQRLAEAKRVAKARKRKKIKEGK</sequence>
<evidence type="ECO:0000256" key="3">
    <source>
        <dbReference type="ARBA" id="ARBA00022448"/>
    </source>
</evidence>
<accession>A0A7H2BKB0</accession>
<feature type="region of interest" description="Disordered" evidence="8">
    <location>
        <begin position="87"/>
        <end position="109"/>
    </location>
</feature>
<dbReference type="GO" id="GO:0005886">
    <property type="term" value="C:plasma membrane"/>
    <property type="evidence" value="ECO:0007669"/>
    <property type="project" value="UniProtKB-SubCell"/>
</dbReference>
<evidence type="ECO:0000256" key="6">
    <source>
        <dbReference type="ARBA" id="ARBA00022989"/>
    </source>
</evidence>